<evidence type="ECO:0000256" key="10">
    <source>
        <dbReference type="ARBA" id="ARBA00023295"/>
    </source>
</evidence>
<feature type="compositionally biased region" description="Basic and acidic residues" evidence="12">
    <location>
        <begin position="140"/>
        <end position="158"/>
    </location>
</feature>
<accession>I7MKZ9</accession>
<organism evidence="15 16">
    <name type="scientific">Tetrahymena thermophila (strain SB210)</name>
    <dbReference type="NCBI Taxonomy" id="312017"/>
    <lineage>
        <taxon>Eukaryota</taxon>
        <taxon>Sar</taxon>
        <taxon>Alveolata</taxon>
        <taxon>Ciliophora</taxon>
        <taxon>Intramacronucleata</taxon>
        <taxon>Oligohymenophorea</taxon>
        <taxon>Hymenostomatida</taxon>
        <taxon>Tetrahymenina</taxon>
        <taxon>Tetrahymenidae</taxon>
        <taxon>Tetrahymena</taxon>
    </lineage>
</organism>
<evidence type="ECO:0000256" key="4">
    <source>
        <dbReference type="ARBA" id="ARBA00022801"/>
    </source>
</evidence>
<dbReference type="InterPro" id="IPR004888">
    <property type="entry name" value="Glycoside_hydrolase_63"/>
</dbReference>
<dbReference type="OrthoDB" id="410058at2759"/>
<evidence type="ECO:0000256" key="11">
    <source>
        <dbReference type="ARBA" id="ARBA00038888"/>
    </source>
</evidence>
<dbReference type="InterPro" id="IPR031335">
    <property type="entry name" value="Glyco_hydro_63_C"/>
</dbReference>
<evidence type="ECO:0000256" key="1">
    <source>
        <dbReference type="ARBA" id="ARBA00004648"/>
    </source>
</evidence>
<dbReference type="GeneID" id="7829309"/>
<dbReference type="AlphaFoldDB" id="I7MKZ9"/>
<dbReference type="InterPro" id="IPR012341">
    <property type="entry name" value="6hp_glycosidase-like_sf"/>
</dbReference>
<dbReference type="GO" id="GO:0009311">
    <property type="term" value="P:oligosaccharide metabolic process"/>
    <property type="evidence" value="ECO:0007669"/>
    <property type="project" value="InterPro"/>
</dbReference>
<dbReference type="SUPFAM" id="SSF48208">
    <property type="entry name" value="Six-hairpin glycosidases"/>
    <property type="match status" value="1"/>
</dbReference>
<evidence type="ECO:0000313" key="16">
    <source>
        <dbReference type="Proteomes" id="UP000009168"/>
    </source>
</evidence>
<evidence type="ECO:0000313" key="15">
    <source>
        <dbReference type="EMBL" id="EAS00773.2"/>
    </source>
</evidence>
<protein>
    <recommendedName>
        <fullName evidence="11">mannosyl-oligosaccharide glucosidase</fullName>
        <ecNumber evidence="11">3.2.1.106</ecNumber>
    </recommendedName>
</protein>
<name>I7MKZ9_TETTS</name>
<dbReference type="PANTHER" id="PTHR10412:SF11">
    <property type="entry name" value="MANNOSYL-OLIGOSACCHARIDE GLUCOSIDASE"/>
    <property type="match status" value="1"/>
</dbReference>
<dbReference type="PANTHER" id="PTHR10412">
    <property type="entry name" value="MANNOSYL-OLIGOSACCHARIDE GLUCOSIDASE"/>
    <property type="match status" value="1"/>
</dbReference>
<dbReference type="STRING" id="312017.I7MKZ9"/>
<feature type="transmembrane region" description="Helical" evidence="13">
    <location>
        <begin position="38"/>
        <end position="60"/>
    </location>
</feature>
<evidence type="ECO:0000256" key="7">
    <source>
        <dbReference type="ARBA" id="ARBA00022989"/>
    </source>
</evidence>
<dbReference type="InterPro" id="IPR008928">
    <property type="entry name" value="6-hairpin_glycosidase_sf"/>
</dbReference>
<keyword evidence="5" id="KW-0256">Endoplasmic reticulum</keyword>
<dbReference type="KEGG" id="tet:TTHERM_00305410"/>
<dbReference type="RefSeq" id="XP_001021018.2">
    <property type="nucleotide sequence ID" value="XM_001021018.2"/>
</dbReference>
<feature type="region of interest" description="Disordered" evidence="12">
    <location>
        <begin position="91"/>
        <end position="159"/>
    </location>
</feature>
<reference evidence="16" key="1">
    <citation type="journal article" date="2006" name="PLoS Biol.">
        <title>Macronuclear genome sequence of the ciliate Tetrahymena thermophila, a model eukaryote.</title>
        <authorList>
            <person name="Eisen J.A."/>
            <person name="Coyne R.S."/>
            <person name="Wu M."/>
            <person name="Wu D."/>
            <person name="Thiagarajan M."/>
            <person name="Wortman J.R."/>
            <person name="Badger J.H."/>
            <person name="Ren Q."/>
            <person name="Amedeo P."/>
            <person name="Jones K.M."/>
            <person name="Tallon L.J."/>
            <person name="Delcher A.L."/>
            <person name="Salzberg S.L."/>
            <person name="Silva J.C."/>
            <person name="Haas B.J."/>
            <person name="Majoros W.H."/>
            <person name="Farzad M."/>
            <person name="Carlton J.M."/>
            <person name="Smith R.K. Jr."/>
            <person name="Garg J."/>
            <person name="Pearlman R.E."/>
            <person name="Karrer K.M."/>
            <person name="Sun L."/>
            <person name="Manning G."/>
            <person name="Elde N.C."/>
            <person name="Turkewitz A.P."/>
            <person name="Asai D.J."/>
            <person name="Wilkes D.E."/>
            <person name="Wang Y."/>
            <person name="Cai H."/>
            <person name="Collins K."/>
            <person name="Stewart B.A."/>
            <person name="Lee S.R."/>
            <person name="Wilamowska K."/>
            <person name="Weinberg Z."/>
            <person name="Ruzzo W.L."/>
            <person name="Wloga D."/>
            <person name="Gaertig J."/>
            <person name="Frankel J."/>
            <person name="Tsao C.-C."/>
            <person name="Gorovsky M.A."/>
            <person name="Keeling P.J."/>
            <person name="Waller R.F."/>
            <person name="Patron N.J."/>
            <person name="Cherry J.M."/>
            <person name="Stover N.A."/>
            <person name="Krieger C.J."/>
            <person name="del Toro C."/>
            <person name="Ryder H.F."/>
            <person name="Williamson S.C."/>
            <person name="Barbeau R.A."/>
            <person name="Hamilton E.P."/>
            <person name="Orias E."/>
        </authorList>
    </citation>
    <scope>NUCLEOTIDE SEQUENCE [LARGE SCALE GENOMIC DNA]</scope>
    <source>
        <strain evidence="16">SB210</strain>
    </source>
</reference>
<keyword evidence="3 13" id="KW-0812">Transmembrane</keyword>
<dbReference type="eggNOG" id="KOG2161">
    <property type="taxonomic scope" value="Eukaryota"/>
</dbReference>
<dbReference type="Pfam" id="PF03200">
    <property type="entry name" value="Glyco_hydro_63"/>
    <property type="match status" value="1"/>
</dbReference>
<dbReference type="Gene3D" id="1.50.10.10">
    <property type="match status" value="1"/>
</dbReference>
<evidence type="ECO:0000256" key="13">
    <source>
        <dbReference type="SAM" id="Phobius"/>
    </source>
</evidence>
<evidence type="ECO:0000256" key="8">
    <source>
        <dbReference type="ARBA" id="ARBA00023136"/>
    </source>
</evidence>
<proteinExistence type="inferred from homology"/>
<evidence type="ECO:0000256" key="6">
    <source>
        <dbReference type="ARBA" id="ARBA00022968"/>
    </source>
</evidence>
<keyword evidence="16" id="KW-1185">Reference proteome</keyword>
<dbReference type="GO" id="GO:0006487">
    <property type="term" value="P:protein N-linked glycosylation"/>
    <property type="evidence" value="ECO:0007669"/>
    <property type="project" value="TreeGrafter"/>
</dbReference>
<evidence type="ECO:0000256" key="12">
    <source>
        <dbReference type="SAM" id="MobiDB-lite"/>
    </source>
</evidence>
<dbReference type="GO" id="GO:0005789">
    <property type="term" value="C:endoplasmic reticulum membrane"/>
    <property type="evidence" value="ECO:0007669"/>
    <property type="project" value="UniProtKB-SubCell"/>
</dbReference>
<gene>
    <name evidence="15" type="ORF">TTHERM_00305410</name>
</gene>
<dbReference type="InParanoid" id="I7MKZ9"/>
<evidence type="ECO:0000259" key="14">
    <source>
        <dbReference type="Pfam" id="PF03200"/>
    </source>
</evidence>
<keyword evidence="8 13" id="KW-0472">Membrane</keyword>
<dbReference type="EMBL" id="GG662608">
    <property type="protein sequence ID" value="EAS00773.2"/>
    <property type="molecule type" value="Genomic_DNA"/>
</dbReference>
<evidence type="ECO:0000256" key="5">
    <source>
        <dbReference type="ARBA" id="ARBA00022824"/>
    </source>
</evidence>
<keyword evidence="9" id="KW-0325">Glycoprotein</keyword>
<comment type="subcellular location">
    <subcellularLocation>
        <location evidence="1">Endoplasmic reticulum membrane</location>
        <topology evidence="1">Single-pass type II membrane protein</topology>
    </subcellularLocation>
</comment>
<dbReference type="Proteomes" id="UP000009168">
    <property type="component" value="Unassembled WGS sequence"/>
</dbReference>
<feature type="compositionally biased region" description="Polar residues" evidence="12">
    <location>
        <begin position="99"/>
        <end position="116"/>
    </location>
</feature>
<feature type="domain" description="Glycosyl hydrolase family 63 C-terminal" evidence="14">
    <location>
        <begin position="480"/>
        <end position="933"/>
    </location>
</feature>
<keyword evidence="10" id="KW-0326">Glycosidase</keyword>
<sequence>MNKYSSINTDDTDVNQRKQEPENITIISQQEKKKNGPFINKIVVIIFILCVITIVFTFGFSSKYQGTKKNKEHKNKYKFMKENIQQNNNQMQNENQTQSKDQMSKNSGDESNSSQKNIQNLENNNDADNQKNKASSQLDVNEKNTSKDETKQGNKKDLVNNLQIEGEQDDDYDVEAQVKQGNIRGSQSTQKEKDNQKFISSKIVNEDTILWGHYKSHLIYNISQRKKNPLSMSMSYFPDMEINQVYTLYNKKAFENQVFYDFKYNDGTRFSEYLINDQRYDFKVQSIFIKEKANKNKQKWVNQHTVFKSTNFSPSRKNKSLIFSISQEVYDDKNLWNEGQYFHFKFIKNENSITVEAFQLKENNKSLAENKDSSNFLGSFVFTVEKDNKLIEGSELQNLISYSQLFMPKQENNWDVSKAISENIKYQTRTLNNHETSGQQINNFILIQFNFQQEFEYKIHISYDSFKKASQQKLPSQYPFDDSLQKLIKQYEKQFQQSIESKGVNDKHNCTVFAVSNLLGGMTYKYGNLQYTQKEEERKSQPKSIFSFTPSRTRFGWPFLWDDGFHNAVASKFQPRLSAFVIKSWLDTMNEDGWICREQSRGEEAFGLCSCPAFIKKDNRDGNPPTLILAIEYFLRDHMDIAKELIQEGYFSKLEKWYHWYLKTQMVKDEFFTGNANNFNDFEKNSFVFKFWDQDGNVASMNSGLDDYPRNDNGKPFNEPIGHIDLQSWMYHFTSIMEKFSLFNQDMKKFEYYLSIKEVILQRTEEYFLDDRDSLYKDIISSNRSLKSVEFSPHFGYPNTLPLAFGIVKDDGYQLQTLLKRIQDQNFLWTDYGLRSLSKSDSYSKRGNNYWTNPIWIQMNYLVLRGLNLYYQENEEATNLYSKLRKNVSNTVCQNWEKTGFFYENYNKYDNGQGSDAYPFTGWTATVALINAENY</sequence>
<evidence type="ECO:0000256" key="3">
    <source>
        <dbReference type="ARBA" id="ARBA00022692"/>
    </source>
</evidence>
<dbReference type="EC" id="3.2.1.106" evidence="11"/>
<keyword evidence="7 13" id="KW-1133">Transmembrane helix</keyword>
<feature type="region of interest" description="Disordered" evidence="12">
    <location>
        <begin position="1"/>
        <end position="20"/>
    </location>
</feature>
<evidence type="ECO:0000256" key="9">
    <source>
        <dbReference type="ARBA" id="ARBA00023180"/>
    </source>
</evidence>
<keyword evidence="4" id="KW-0378">Hydrolase</keyword>
<keyword evidence="6" id="KW-0735">Signal-anchor</keyword>
<comment type="similarity">
    <text evidence="2">Belongs to the glycosyl hydrolase 63 family.</text>
</comment>
<feature type="compositionally biased region" description="Low complexity" evidence="12">
    <location>
        <begin position="117"/>
        <end position="127"/>
    </location>
</feature>
<evidence type="ECO:0000256" key="2">
    <source>
        <dbReference type="ARBA" id="ARBA00010833"/>
    </source>
</evidence>
<dbReference type="GO" id="GO:0004573">
    <property type="term" value="F:Glc3Man9GlcNAc2 oligosaccharide glucosidase activity"/>
    <property type="evidence" value="ECO:0007669"/>
    <property type="project" value="UniProtKB-EC"/>
</dbReference>